<feature type="region of interest" description="Disordered" evidence="1">
    <location>
        <begin position="1"/>
        <end position="43"/>
    </location>
</feature>
<proteinExistence type="predicted"/>
<sequence length="1003" mass="112395">MHRSRTPPPRSGLAPMPCPHGLPPFPPVPPPPPRGPSLPFLHPSPRPLHYGHWPPAPAHSNTMPLHPTLGSMPGLTKTIFPSQSFTPFSGSPGSQNKASAPEPLSPAPTSGYSPTPPAPVVSGGQSTATPHPPNALPVPEDWLQDHDYLDTRRSVGNLSCPRYVVSSAWAREKGLAGIPVTNLHPAHFLYQGWNSYWLRWIAAGKEAYFIVARTKAEMVLAGELLSQIRAQGLDIDAAATNLAVQTQASLANNIAVKALGQFLVDQVKSKIPVETDYESHARIREPEGQIGNLQQQLKQQQQSAGAPSANPTSTPPPSRGSNADRSPLAPPAESSSPGSTAKPNTAPALAGQNLRQLPLQFSPGSNLGTPVKPEPSSIMQPPQEGSPWLASHFPAKCHDKELKAWINSLTLNDRKKSELQDWLKQVEDWVEAQDTDDFLTKIRRTAVIWGVPPATTLFNHQDALKQWATRQEPTCRCDLIKKYAPKAPTFGGHVAARGIELTHRLSSLEKQIASGSVTDTFFPDKAQIHTHFVDAWSSWCRTNALPGPSRGLNIVFEQIWDKHLTQVQDRYHREAVDSLKSKTRGTIWHTEDHHPRTAICFCPTLYHRMLEGTFGNPQVFQEVPRTFEEQVKKVQKAAKCDFQRRYPWAFRRAPVIPRAYALPKRKKDFASGRPIVSFVDAFMRPLLEATSRLLHRICSLAFPRARAFSKGDVYELLRQVREFFEFGTAEPLHCRNQDLAGFFNSISQSHFLHAWRITLEFYRQRHGAQPQTTFSVNLKELAQQLRVFRGRRRTRASREVVLWCEDIPTIIRHALALRHFQVSTRNFRQCFGSPMGSPLSPALCGMVIAAQEEIWRCTFNISCSNMSRSLLGLRYVDNRLWLSERRFEQLPGIRLLLNNYFYGGSIILEEEPAFEFVGFTLDFEQCRILYSRACTTHDIPSTKSAAPQPVLLSGVLARAHTIKKCSHPRAQALMDLRYLCDLAEQRGLPIHSFDFKAKLWKFT</sequence>
<accession>A0A1Q9EC81</accession>
<dbReference type="Proteomes" id="UP000186817">
    <property type="component" value="Unassembled WGS sequence"/>
</dbReference>
<feature type="region of interest" description="Disordered" evidence="1">
    <location>
        <begin position="293"/>
        <end position="346"/>
    </location>
</feature>
<dbReference type="EMBL" id="LSRX01000195">
    <property type="protein sequence ID" value="OLQ05035.1"/>
    <property type="molecule type" value="Genomic_DNA"/>
</dbReference>
<feature type="compositionally biased region" description="Low complexity" evidence="1">
    <location>
        <begin position="293"/>
        <end position="312"/>
    </location>
</feature>
<feature type="compositionally biased region" description="Polar residues" evidence="1">
    <location>
        <begin position="79"/>
        <end position="98"/>
    </location>
</feature>
<comment type="caution">
    <text evidence="2">The sequence shown here is derived from an EMBL/GenBank/DDBJ whole genome shotgun (WGS) entry which is preliminary data.</text>
</comment>
<organism evidence="2 3">
    <name type="scientific">Symbiodinium microadriaticum</name>
    <name type="common">Dinoflagellate</name>
    <name type="synonym">Zooxanthella microadriatica</name>
    <dbReference type="NCBI Taxonomy" id="2951"/>
    <lineage>
        <taxon>Eukaryota</taxon>
        <taxon>Sar</taxon>
        <taxon>Alveolata</taxon>
        <taxon>Dinophyceae</taxon>
        <taxon>Suessiales</taxon>
        <taxon>Symbiodiniaceae</taxon>
        <taxon>Symbiodinium</taxon>
    </lineage>
</organism>
<protein>
    <recommendedName>
        <fullName evidence="4">Reverse transcriptase domain-containing protein</fullName>
    </recommendedName>
</protein>
<feature type="region of interest" description="Disordered" evidence="1">
    <location>
        <begin position="61"/>
        <end position="141"/>
    </location>
</feature>
<evidence type="ECO:0000313" key="2">
    <source>
        <dbReference type="EMBL" id="OLQ05035.1"/>
    </source>
</evidence>
<evidence type="ECO:0008006" key="4">
    <source>
        <dbReference type="Google" id="ProtNLM"/>
    </source>
</evidence>
<reference evidence="2 3" key="1">
    <citation type="submission" date="2016-02" db="EMBL/GenBank/DDBJ databases">
        <title>Genome analysis of coral dinoflagellate symbionts highlights evolutionary adaptations to a symbiotic lifestyle.</title>
        <authorList>
            <person name="Aranda M."/>
            <person name="Li Y."/>
            <person name="Liew Y.J."/>
            <person name="Baumgarten S."/>
            <person name="Simakov O."/>
            <person name="Wilson M."/>
            <person name="Piel J."/>
            <person name="Ashoor H."/>
            <person name="Bougouffa S."/>
            <person name="Bajic V.B."/>
            <person name="Ryu T."/>
            <person name="Ravasi T."/>
            <person name="Bayer T."/>
            <person name="Micklem G."/>
            <person name="Kim H."/>
            <person name="Bhak J."/>
            <person name="Lajeunesse T.C."/>
            <person name="Voolstra C.R."/>
        </authorList>
    </citation>
    <scope>NUCLEOTIDE SEQUENCE [LARGE SCALE GENOMIC DNA]</scope>
    <source>
        <strain evidence="2 3">CCMP2467</strain>
    </source>
</reference>
<feature type="compositionally biased region" description="Low complexity" evidence="1">
    <location>
        <begin position="331"/>
        <end position="341"/>
    </location>
</feature>
<gene>
    <name evidence="2" type="ORF">AK812_SmicGene11808</name>
</gene>
<feature type="region of interest" description="Disordered" evidence="1">
    <location>
        <begin position="358"/>
        <end position="385"/>
    </location>
</feature>
<evidence type="ECO:0000313" key="3">
    <source>
        <dbReference type="Proteomes" id="UP000186817"/>
    </source>
</evidence>
<keyword evidence="3" id="KW-1185">Reference proteome</keyword>
<name>A0A1Q9EC81_SYMMI</name>
<evidence type="ECO:0000256" key="1">
    <source>
        <dbReference type="SAM" id="MobiDB-lite"/>
    </source>
</evidence>
<dbReference type="OrthoDB" id="440017at2759"/>
<dbReference type="AlphaFoldDB" id="A0A1Q9EC81"/>